<evidence type="ECO:0000313" key="3">
    <source>
        <dbReference type="Proteomes" id="UP000318733"/>
    </source>
</evidence>
<dbReference type="PANTHER" id="PTHR41709:SF2">
    <property type="entry name" value="CIRCADIAN CLOCK PROTEIN KAIB2"/>
    <property type="match status" value="1"/>
</dbReference>
<sequence>MKKEHYKLYLYVAGQTQKSQRAIENLQKYCKEDLKGNYTLEIIDLREHPHLAEGEQIIAIPTLIKKLPSPMRVLVGDLSDKEKFLVGMNLISE</sequence>
<dbReference type="SMART" id="SM01248">
    <property type="entry name" value="KaiB"/>
    <property type="match status" value="1"/>
</dbReference>
<name>A0A556M962_9SPHI</name>
<dbReference type="EMBL" id="VLPK01000007">
    <property type="protein sequence ID" value="TSJ36449.1"/>
    <property type="molecule type" value="Genomic_DNA"/>
</dbReference>
<dbReference type="OrthoDB" id="5458519at2"/>
<dbReference type="Proteomes" id="UP000318733">
    <property type="component" value="Unassembled WGS sequence"/>
</dbReference>
<dbReference type="Gene3D" id="3.40.30.10">
    <property type="entry name" value="Glutaredoxin"/>
    <property type="match status" value="1"/>
</dbReference>
<dbReference type="PANTHER" id="PTHR41709">
    <property type="entry name" value="KAIB-LIKE PROTEIN 1"/>
    <property type="match status" value="1"/>
</dbReference>
<dbReference type="InterPro" id="IPR036249">
    <property type="entry name" value="Thioredoxin-like_sf"/>
</dbReference>
<dbReference type="SUPFAM" id="SSF52833">
    <property type="entry name" value="Thioredoxin-like"/>
    <property type="match status" value="1"/>
</dbReference>
<dbReference type="CDD" id="cd02978">
    <property type="entry name" value="KaiB_like"/>
    <property type="match status" value="1"/>
</dbReference>
<reference evidence="2 3" key="1">
    <citation type="submission" date="2019-07" db="EMBL/GenBank/DDBJ databases">
        <authorList>
            <person name="Huq M.A."/>
        </authorList>
    </citation>
    <scope>NUCLEOTIDE SEQUENCE [LARGE SCALE GENOMIC DNA]</scope>
    <source>
        <strain evidence="2 3">MAH-19</strain>
    </source>
</reference>
<dbReference type="InterPro" id="IPR039022">
    <property type="entry name" value="KaiB-like"/>
</dbReference>
<evidence type="ECO:0000259" key="1">
    <source>
        <dbReference type="SMART" id="SM01248"/>
    </source>
</evidence>
<organism evidence="2 3">
    <name type="scientific">Mucilaginibacter corticis</name>
    <dbReference type="NCBI Taxonomy" id="2597670"/>
    <lineage>
        <taxon>Bacteria</taxon>
        <taxon>Pseudomonadati</taxon>
        <taxon>Bacteroidota</taxon>
        <taxon>Sphingobacteriia</taxon>
        <taxon>Sphingobacteriales</taxon>
        <taxon>Sphingobacteriaceae</taxon>
        <taxon>Mucilaginibacter</taxon>
    </lineage>
</organism>
<accession>A0A556M962</accession>
<dbReference type="InterPro" id="IPR011649">
    <property type="entry name" value="KaiB_domain"/>
</dbReference>
<comment type="caution">
    <text evidence="2">The sequence shown here is derived from an EMBL/GenBank/DDBJ whole genome shotgun (WGS) entry which is preliminary data.</text>
</comment>
<dbReference type="RefSeq" id="WP_144250740.1">
    <property type="nucleotide sequence ID" value="NZ_VLPK01000007.1"/>
</dbReference>
<evidence type="ECO:0000313" key="2">
    <source>
        <dbReference type="EMBL" id="TSJ36449.1"/>
    </source>
</evidence>
<protein>
    <submittedName>
        <fullName evidence="2">Circadian clock protein KaiB</fullName>
    </submittedName>
</protein>
<keyword evidence="3" id="KW-1185">Reference proteome</keyword>
<dbReference type="AlphaFoldDB" id="A0A556M962"/>
<dbReference type="GO" id="GO:0048511">
    <property type="term" value="P:rhythmic process"/>
    <property type="evidence" value="ECO:0007669"/>
    <property type="project" value="InterPro"/>
</dbReference>
<dbReference type="Pfam" id="PF07689">
    <property type="entry name" value="KaiB"/>
    <property type="match status" value="1"/>
</dbReference>
<feature type="domain" description="KaiB" evidence="1">
    <location>
        <begin position="9"/>
        <end position="90"/>
    </location>
</feature>
<proteinExistence type="predicted"/>
<gene>
    <name evidence="2" type="ORF">FO440_23400</name>
</gene>